<dbReference type="Pfam" id="PF23539">
    <property type="entry name" value="DUF7134"/>
    <property type="match status" value="1"/>
</dbReference>
<keyword evidence="9" id="KW-1133">Transmembrane helix</keyword>
<keyword evidence="9" id="KW-0472">Membrane</keyword>
<dbReference type="CDD" id="cd16917">
    <property type="entry name" value="HATPase_UhpB-NarQ-NarX-like"/>
    <property type="match status" value="1"/>
</dbReference>
<reference evidence="12 13" key="1">
    <citation type="submission" date="2016-07" db="EMBL/GenBank/DDBJ databases">
        <title>Complete genome sequence of the Lentzea guizhouensis DHS C013.</title>
        <authorList>
            <person name="Cao C."/>
        </authorList>
    </citation>
    <scope>NUCLEOTIDE SEQUENCE [LARGE SCALE GENOMIC DNA]</scope>
    <source>
        <strain evidence="12 13">DHS C013</strain>
    </source>
</reference>
<dbReference type="Gene3D" id="3.30.565.10">
    <property type="entry name" value="Histidine kinase-like ATPase, C-terminal domain"/>
    <property type="match status" value="1"/>
</dbReference>
<evidence type="ECO:0000256" key="7">
    <source>
        <dbReference type="ARBA" id="ARBA00022840"/>
    </source>
</evidence>
<proteinExistence type="predicted"/>
<dbReference type="InterPro" id="IPR050482">
    <property type="entry name" value="Sensor_HK_TwoCompSys"/>
</dbReference>
<dbReference type="GO" id="GO:0046983">
    <property type="term" value="F:protein dimerization activity"/>
    <property type="evidence" value="ECO:0007669"/>
    <property type="project" value="InterPro"/>
</dbReference>
<dbReference type="InterPro" id="IPR055558">
    <property type="entry name" value="DUF7134"/>
</dbReference>
<evidence type="ECO:0000256" key="8">
    <source>
        <dbReference type="ARBA" id="ARBA00023012"/>
    </source>
</evidence>
<dbReference type="Gene3D" id="1.20.5.1930">
    <property type="match status" value="1"/>
</dbReference>
<dbReference type="InterPro" id="IPR011712">
    <property type="entry name" value="Sig_transdc_His_kin_sub3_dim/P"/>
</dbReference>
<dbReference type="EMBL" id="CP016793">
    <property type="protein sequence ID" value="ANZ41679.1"/>
    <property type="molecule type" value="Genomic_DNA"/>
</dbReference>
<keyword evidence="6" id="KW-0418">Kinase</keyword>
<evidence type="ECO:0000256" key="3">
    <source>
        <dbReference type="ARBA" id="ARBA00022553"/>
    </source>
</evidence>
<dbReference type="InterPro" id="IPR036890">
    <property type="entry name" value="HATPase_C_sf"/>
</dbReference>
<keyword evidence="8" id="KW-0902">Two-component regulatory system</keyword>
<dbReference type="GO" id="GO:0005524">
    <property type="term" value="F:ATP binding"/>
    <property type="evidence" value="ECO:0007669"/>
    <property type="project" value="UniProtKB-KW"/>
</dbReference>
<evidence type="ECO:0000259" key="11">
    <source>
        <dbReference type="Pfam" id="PF23539"/>
    </source>
</evidence>
<dbReference type="Proteomes" id="UP000093053">
    <property type="component" value="Chromosome"/>
</dbReference>
<keyword evidence="5" id="KW-0547">Nucleotide-binding</keyword>
<protein>
    <recommendedName>
        <fullName evidence="2">histidine kinase</fullName>
        <ecNumber evidence="2">2.7.13.3</ecNumber>
    </recommendedName>
</protein>
<dbReference type="GO" id="GO:0000155">
    <property type="term" value="F:phosphorelay sensor kinase activity"/>
    <property type="evidence" value="ECO:0007669"/>
    <property type="project" value="InterPro"/>
</dbReference>
<sequence length="388" mass="40910">MTCRRLAVGILVRRHPLVVDTLGAAVTCGVIYAMSTTDAAESTVDVRTPPVLALLVAVTAALAARRRWPLPVLAVTAVGVAVAAVLGADLEPFLVPLAVATFTVHTGRWTARRAAVTVVLLAIPSAAIIVGPSESPWENLGRFTLIGMAAAAGEAVRTRRAYIAAVEERALRAERTREEEARRRVAEERLHIARELHDVVAHHISVINVQASVAEHLITSRPDAAAEALQHVRRASSSVLDELRALLGVLRAPEDLTAPAEPAPGLDRLGPLVDTFRESGLELRWTSAGEPRPLPATVDLVAYRVIQEALTNAHRHGDGAAHLSVTHTPAELVLQVVNTCGHNASGGSGLGLIGIRERASAVGGTASAGLGPDDLFRVHVTLPLGKNP</sequence>
<feature type="domain" description="DUF7134" evidence="11">
    <location>
        <begin position="12"/>
        <end position="160"/>
    </location>
</feature>
<keyword evidence="13" id="KW-1185">Reference proteome</keyword>
<dbReference type="PANTHER" id="PTHR24421">
    <property type="entry name" value="NITRATE/NITRITE SENSOR PROTEIN NARX-RELATED"/>
    <property type="match status" value="1"/>
</dbReference>
<feature type="transmembrane region" description="Helical" evidence="9">
    <location>
        <begin position="70"/>
        <end position="90"/>
    </location>
</feature>
<keyword evidence="7" id="KW-0067">ATP-binding</keyword>
<dbReference type="AlphaFoldDB" id="A0A1B2HVB4"/>
<comment type="catalytic activity">
    <reaction evidence="1">
        <text>ATP + protein L-histidine = ADP + protein N-phospho-L-histidine.</text>
        <dbReference type="EC" id="2.7.13.3"/>
    </reaction>
</comment>
<dbReference type="GO" id="GO:0016020">
    <property type="term" value="C:membrane"/>
    <property type="evidence" value="ECO:0007669"/>
    <property type="project" value="InterPro"/>
</dbReference>
<keyword evidence="9" id="KW-0812">Transmembrane</keyword>
<gene>
    <name evidence="12" type="ORF">BBK82_42760</name>
</gene>
<evidence type="ECO:0000313" key="13">
    <source>
        <dbReference type="Proteomes" id="UP000093053"/>
    </source>
</evidence>
<keyword evidence="3" id="KW-0597">Phosphoprotein</keyword>
<evidence type="ECO:0000313" key="12">
    <source>
        <dbReference type="EMBL" id="ANZ41679.1"/>
    </source>
</evidence>
<organism evidence="12 13">
    <name type="scientific">Lentzea guizhouensis</name>
    <dbReference type="NCBI Taxonomy" id="1586287"/>
    <lineage>
        <taxon>Bacteria</taxon>
        <taxon>Bacillati</taxon>
        <taxon>Actinomycetota</taxon>
        <taxon>Actinomycetes</taxon>
        <taxon>Pseudonocardiales</taxon>
        <taxon>Pseudonocardiaceae</taxon>
        <taxon>Lentzea</taxon>
    </lineage>
</organism>
<name>A0A1B2HVB4_9PSEU</name>
<dbReference type="EC" id="2.7.13.3" evidence="2"/>
<evidence type="ECO:0000256" key="6">
    <source>
        <dbReference type="ARBA" id="ARBA00022777"/>
    </source>
</evidence>
<dbReference type="Pfam" id="PF07730">
    <property type="entry name" value="HisKA_3"/>
    <property type="match status" value="1"/>
</dbReference>
<dbReference type="STRING" id="1586287.BBK82_42760"/>
<keyword evidence="4" id="KW-0808">Transferase</keyword>
<evidence type="ECO:0000256" key="1">
    <source>
        <dbReference type="ARBA" id="ARBA00000085"/>
    </source>
</evidence>
<accession>A0A1B2HVB4</accession>
<dbReference type="KEGG" id="led:BBK82_42760"/>
<evidence type="ECO:0000256" key="2">
    <source>
        <dbReference type="ARBA" id="ARBA00012438"/>
    </source>
</evidence>
<evidence type="ECO:0000256" key="5">
    <source>
        <dbReference type="ARBA" id="ARBA00022741"/>
    </source>
</evidence>
<feature type="domain" description="Signal transduction histidine kinase subgroup 3 dimerisation and phosphoacceptor" evidence="10">
    <location>
        <begin position="188"/>
        <end position="255"/>
    </location>
</feature>
<evidence type="ECO:0000256" key="4">
    <source>
        <dbReference type="ARBA" id="ARBA00022679"/>
    </source>
</evidence>
<dbReference type="SUPFAM" id="SSF55874">
    <property type="entry name" value="ATPase domain of HSP90 chaperone/DNA topoisomerase II/histidine kinase"/>
    <property type="match status" value="1"/>
</dbReference>
<evidence type="ECO:0000259" key="10">
    <source>
        <dbReference type="Pfam" id="PF07730"/>
    </source>
</evidence>
<evidence type="ECO:0000256" key="9">
    <source>
        <dbReference type="SAM" id="Phobius"/>
    </source>
</evidence>
<dbReference type="PANTHER" id="PTHR24421:SF10">
    <property type="entry name" value="NITRATE_NITRITE SENSOR PROTEIN NARQ"/>
    <property type="match status" value="1"/>
</dbReference>